<organism evidence="1 2">
    <name type="scientific">Aerophobetes bacterium</name>
    <dbReference type="NCBI Taxonomy" id="2030807"/>
    <lineage>
        <taxon>Bacteria</taxon>
        <taxon>Candidatus Aerophobota</taxon>
    </lineage>
</organism>
<dbReference type="AlphaFoldDB" id="A0A2A4YJD4"/>
<accession>A0A2A4YJD4</accession>
<comment type="caution">
    <text evidence="1">The sequence shown here is derived from an EMBL/GenBank/DDBJ whole genome shotgun (WGS) entry which is preliminary data.</text>
</comment>
<evidence type="ECO:0000313" key="2">
    <source>
        <dbReference type="Proteomes" id="UP000217838"/>
    </source>
</evidence>
<name>A0A2A4YJD4_UNCAE</name>
<protein>
    <submittedName>
        <fullName evidence="1">Uncharacterized protein</fullName>
    </submittedName>
</protein>
<proteinExistence type="predicted"/>
<reference evidence="2" key="1">
    <citation type="submission" date="2017-08" db="EMBL/GenBank/DDBJ databases">
        <title>A dynamic microbial community with high functional redundancy inhabits the cold, oxic subseafloor aquifer.</title>
        <authorList>
            <person name="Tully B.J."/>
            <person name="Wheat C.G."/>
            <person name="Glazer B.T."/>
            <person name="Huber J.A."/>
        </authorList>
    </citation>
    <scope>NUCLEOTIDE SEQUENCE [LARGE SCALE GENOMIC DNA]</scope>
</reference>
<gene>
    <name evidence="1" type="ORF">COB11_03550</name>
</gene>
<evidence type="ECO:0000313" key="1">
    <source>
        <dbReference type="EMBL" id="PCI94720.1"/>
    </source>
</evidence>
<dbReference type="EMBL" id="NVUU01000034">
    <property type="protein sequence ID" value="PCI94720.1"/>
    <property type="molecule type" value="Genomic_DNA"/>
</dbReference>
<dbReference type="Proteomes" id="UP000217838">
    <property type="component" value="Unassembled WGS sequence"/>
</dbReference>
<sequence length="101" mass="11230">MGNNELLDNGFLLLKEDVSMNSPVGVLNYEFYNSINELKELLNEQKDELQCVVSSDNTPINTLAFGEAQCPALSDYADGIDTLEFLTVESKRNLGIKNNIL</sequence>